<name>A0AAQ1GFA2_9BURK</name>
<evidence type="ECO:0000313" key="8">
    <source>
        <dbReference type="EMBL" id="SEJ60878.1"/>
    </source>
</evidence>
<evidence type="ECO:0000256" key="3">
    <source>
        <dbReference type="ARBA" id="ARBA00022692"/>
    </source>
</evidence>
<dbReference type="AlphaFoldDB" id="A0AAQ1GFA2"/>
<dbReference type="CDD" id="cd06579">
    <property type="entry name" value="TM_PBP1_transp_AraH_like"/>
    <property type="match status" value="1"/>
</dbReference>
<evidence type="ECO:0000256" key="2">
    <source>
        <dbReference type="ARBA" id="ARBA00022475"/>
    </source>
</evidence>
<dbReference type="NCBIfam" id="NF008630">
    <property type="entry name" value="PRK11618.1"/>
    <property type="match status" value="1"/>
</dbReference>
<keyword evidence="5 7" id="KW-0472">Membrane</keyword>
<feature type="region of interest" description="Disordered" evidence="6">
    <location>
        <begin position="340"/>
        <end position="381"/>
    </location>
</feature>
<dbReference type="InterPro" id="IPR001851">
    <property type="entry name" value="ABC_transp_permease"/>
</dbReference>
<protein>
    <submittedName>
        <fullName evidence="8">Monosaccharide ABC transporter membrane protein, CUT2 family</fullName>
    </submittedName>
</protein>
<feature type="transmembrane region" description="Helical" evidence="7">
    <location>
        <begin position="89"/>
        <end position="106"/>
    </location>
</feature>
<comment type="caution">
    <text evidence="8">The sequence shown here is derived from an EMBL/GenBank/DDBJ whole genome shotgun (WGS) entry which is preliminary data.</text>
</comment>
<organism evidence="8 9">
    <name type="scientific">Paraburkholderia tropica</name>
    <dbReference type="NCBI Taxonomy" id="92647"/>
    <lineage>
        <taxon>Bacteria</taxon>
        <taxon>Pseudomonadati</taxon>
        <taxon>Pseudomonadota</taxon>
        <taxon>Betaproteobacteria</taxon>
        <taxon>Burkholderiales</taxon>
        <taxon>Burkholderiaceae</taxon>
        <taxon>Paraburkholderia</taxon>
    </lineage>
</organism>
<dbReference type="GO" id="GO:0005886">
    <property type="term" value="C:plasma membrane"/>
    <property type="evidence" value="ECO:0007669"/>
    <property type="project" value="UniProtKB-SubCell"/>
</dbReference>
<dbReference type="GO" id="GO:0022857">
    <property type="term" value="F:transmembrane transporter activity"/>
    <property type="evidence" value="ECO:0007669"/>
    <property type="project" value="InterPro"/>
</dbReference>
<feature type="compositionally biased region" description="Low complexity" evidence="6">
    <location>
        <begin position="361"/>
        <end position="373"/>
    </location>
</feature>
<feature type="transmembrane region" description="Helical" evidence="7">
    <location>
        <begin position="180"/>
        <end position="205"/>
    </location>
</feature>
<feature type="transmembrane region" description="Helical" evidence="7">
    <location>
        <begin position="236"/>
        <end position="258"/>
    </location>
</feature>
<evidence type="ECO:0000313" key="9">
    <source>
        <dbReference type="Proteomes" id="UP000183529"/>
    </source>
</evidence>
<keyword evidence="4 7" id="KW-1133">Transmembrane helix</keyword>
<proteinExistence type="predicted"/>
<dbReference type="PANTHER" id="PTHR32196:SF63">
    <property type="entry name" value="INNER MEMBRANE ABC TRANSPORTER PERMEASE PROTEIN YJFF"/>
    <property type="match status" value="1"/>
</dbReference>
<accession>A0AAQ1GFA2</accession>
<evidence type="ECO:0000256" key="6">
    <source>
        <dbReference type="SAM" id="MobiDB-lite"/>
    </source>
</evidence>
<reference evidence="8 9" key="1">
    <citation type="submission" date="2016-10" db="EMBL/GenBank/DDBJ databases">
        <authorList>
            <person name="Varghese N."/>
            <person name="Submissions S."/>
        </authorList>
    </citation>
    <scope>NUCLEOTIDE SEQUENCE [LARGE SCALE GENOMIC DNA]</scope>
    <source>
        <strain evidence="8 9">LMG 22274</strain>
    </source>
</reference>
<evidence type="ECO:0000256" key="7">
    <source>
        <dbReference type="SAM" id="Phobius"/>
    </source>
</evidence>
<feature type="transmembrane region" description="Helical" evidence="7">
    <location>
        <begin position="113"/>
        <end position="137"/>
    </location>
</feature>
<sequence>MSSMNRPPQATDSNPLAALRRGVARVVDPRVLPIVVTVVLFAALFGFGSVMYTGFFSLQVLFGLLVDNAFLLIVAIGMTFVIISGGIDLSVGAVVALTTILCAVGTEKLHWPVYVVVPLVLLCGALYGAAMGALIHFFRLQPFIITLAGMFLARGACFLITTESIQINDPGFHALSEFNIAVGSGSLTTGSLTALAMLAAAIVIAHFTRFGRNVYAIGGNERSALLMGLPVARTKIGVYALSGFCSALGGVVFTLYVLSGYGLQAQGMELDAIAATVIGGTLLTGGVGYVIGSVFGVGILGTIQTLITFDGTLSSWWTRIVIGALLCAFCLMQRATERHAARRKSTGGGRSAPRTRNARTQPAAPLDQAKLAAAPPPPHRA</sequence>
<feature type="transmembrane region" description="Helical" evidence="7">
    <location>
        <begin position="60"/>
        <end position="83"/>
    </location>
</feature>
<feature type="transmembrane region" description="Helical" evidence="7">
    <location>
        <begin position="143"/>
        <end position="160"/>
    </location>
</feature>
<dbReference type="Pfam" id="PF02653">
    <property type="entry name" value="BPD_transp_2"/>
    <property type="match status" value="1"/>
</dbReference>
<dbReference type="Proteomes" id="UP000183529">
    <property type="component" value="Unassembled WGS sequence"/>
</dbReference>
<evidence type="ECO:0000256" key="1">
    <source>
        <dbReference type="ARBA" id="ARBA00004651"/>
    </source>
</evidence>
<dbReference type="PANTHER" id="PTHR32196">
    <property type="entry name" value="ABC TRANSPORTER PERMEASE PROTEIN YPHD-RELATED-RELATED"/>
    <property type="match status" value="1"/>
</dbReference>
<keyword evidence="3 7" id="KW-0812">Transmembrane</keyword>
<feature type="transmembrane region" description="Helical" evidence="7">
    <location>
        <begin position="31"/>
        <end position="53"/>
    </location>
</feature>
<feature type="transmembrane region" description="Helical" evidence="7">
    <location>
        <begin position="316"/>
        <end position="335"/>
    </location>
</feature>
<feature type="transmembrane region" description="Helical" evidence="7">
    <location>
        <begin position="270"/>
        <end position="296"/>
    </location>
</feature>
<dbReference type="EMBL" id="FNZM01000006">
    <property type="protein sequence ID" value="SEJ60878.1"/>
    <property type="molecule type" value="Genomic_DNA"/>
</dbReference>
<evidence type="ECO:0000256" key="4">
    <source>
        <dbReference type="ARBA" id="ARBA00022989"/>
    </source>
</evidence>
<comment type="subcellular location">
    <subcellularLocation>
        <location evidence="1">Cell membrane</location>
        <topology evidence="1">Multi-pass membrane protein</topology>
    </subcellularLocation>
</comment>
<gene>
    <name evidence="8" type="ORF">SAMN05216550_106245</name>
</gene>
<evidence type="ECO:0000256" key="5">
    <source>
        <dbReference type="ARBA" id="ARBA00023136"/>
    </source>
</evidence>
<keyword evidence="2" id="KW-1003">Cell membrane</keyword>